<evidence type="ECO:0000313" key="3">
    <source>
        <dbReference type="Proteomes" id="UP000076490"/>
    </source>
</evidence>
<dbReference type="EMBL" id="LQNT01000012">
    <property type="protein sequence ID" value="KZE36861.1"/>
    <property type="molecule type" value="Genomic_DNA"/>
</dbReference>
<accession>A0A163EPC1</accession>
<keyword evidence="1" id="KW-0812">Transmembrane</keyword>
<keyword evidence="1" id="KW-1133">Transmembrane helix</keyword>
<sequence length="165" mass="19116">MIGTDAVLFRAETFIRREMQIFWERVEMSEMAGIFDEFMIMVYCLVVLWINLGYLHDQPEEARGIAELSPGEDLAIKQDSLPLLTLSLAFNFSRRWLFYMLAPIVTGNPLVTVLSASLFAVSLHNSMPRQKTSVWKRKRKRDLGMFLAIADAFFITGFLIWLIWT</sequence>
<proteinExistence type="predicted"/>
<dbReference type="OrthoDB" id="2451685at2"/>
<gene>
    <name evidence="2" type="ORF">AV656_13850</name>
</gene>
<reference evidence="2 3" key="1">
    <citation type="submission" date="2016-01" db="EMBL/GenBank/DDBJ databases">
        <title>Whole genome sequencing of Bhargavaea cecembensis T14.</title>
        <authorList>
            <person name="Hong K.W."/>
        </authorList>
    </citation>
    <scope>NUCLEOTIDE SEQUENCE [LARGE SCALE GENOMIC DNA]</scope>
    <source>
        <strain evidence="2 3">T14</strain>
    </source>
</reference>
<dbReference type="RefSeq" id="WP_063183143.1">
    <property type="nucleotide sequence ID" value="NZ_LQNT01000012.1"/>
</dbReference>
<feature type="transmembrane region" description="Helical" evidence="1">
    <location>
        <begin position="38"/>
        <end position="55"/>
    </location>
</feature>
<feature type="transmembrane region" description="Helical" evidence="1">
    <location>
        <begin position="96"/>
        <end position="123"/>
    </location>
</feature>
<name>A0A163EPC1_9BACL</name>
<evidence type="ECO:0000313" key="2">
    <source>
        <dbReference type="EMBL" id="KZE36861.1"/>
    </source>
</evidence>
<protein>
    <submittedName>
        <fullName evidence="2">Uncharacterized protein</fullName>
    </submittedName>
</protein>
<keyword evidence="1" id="KW-0472">Membrane</keyword>
<feature type="transmembrane region" description="Helical" evidence="1">
    <location>
        <begin position="143"/>
        <end position="164"/>
    </location>
</feature>
<comment type="caution">
    <text evidence="2">The sequence shown here is derived from an EMBL/GenBank/DDBJ whole genome shotgun (WGS) entry which is preliminary data.</text>
</comment>
<dbReference type="AlphaFoldDB" id="A0A163EPC1"/>
<dbReference type="Proteomes" id="UP000076490">
    <property type="component" value="Unassembled WGS sequence"/>
</dbReference>
<evidence type="ECO:0000256" key="1">
    <source>
        <dbReference type="SAM" id="Phobius"/>
    </source>
</evidence>
<organism evidence="2 3">
    <name type="scientific">Bhargavaea cecembensis</name>
    <dbReference type="NCBI Taxonomy" id="394098"/>
    <lineage>
        <taxon>Bacteria</taxon>
        <taxon>Bacillati</taxon>
        <taxon>Bacillota</taxon>
        <taxon>Bacilli</taxon>
        <taxon>Bacillales</taxon>
        <taxon>Caryophanaceae</taxon>
        <taxon>Bhargavaea</taxon>
    </lineage>
</organism>